<keyword evidence="6 11" id="KW-0472">Membrane</keyword>
<dbReference type="Gene3D" id="1.20.120.80">
    <property type="entry name" value="Cytochrome c oxidase, subunit III, four-helix bundle"/>
    <property type="match status" value="1"/>
</dbReference>
<dbReference type="AlphaFoldDB" id="V5XE22"/>
<feature type="transmembrane region" description="Helical" evidence="11">
    <location>
        <begin position="73"/>
        <end position="93"/>
    </location>
</feature>
<keyword evidence="4 9" id="KW-0812">Transmembrane</keyword>
<evidence type="ECO:0000256" key="2">
    <source>
        <dbReference type="ARBA" id="ARBA00010581"/>
    </source>
</evidence>
<dbReference type="InterPro" id="IPR035973">
    <property type="entry name" value="Cyt_c_oxidase_su3-like_sf"/>
</dbReference>
<feature type="transmembrane region" description="Helical" evidence="11">
    <location>
        <begin position="186"/>
        <end position="205"/>
    </location>
</feature>
<dbReference type="RefSeq" id="WP_019509878.1">
    <property type="nucleotide sequence ID" value="NC_023036.2"/>
</dbReference>
<organism evidence="13 14">
    <name type="scientific">Mycolicibacterium neoaurum VKM Ac-1815D</name>
    <dbReference type="NCBI Taxonomy" id="700508"/>
    <lineage>
        <taxon>Bacteria</taxon>
        <taxon>Bacillati</taxon>
        <taxon>Actinomycetota</taxon>
        <taxon>Actinomycetes</taxon>
        <taxon>Mycobacteriales</taxon>
        <taxon>Mycobacteriaceae</taxon>
        <taxon>Mycolicibacterium</taxon>
    </lineage>
</organism>
<dbReference type="EMBL" id="CP006936">
    <property type="protein sequence ID" value="AHC26053.1"/>
    <property type="molecule type" value="Genomic_DNA"/>
</dbReference>
<evidence type="ECO:0000256" key="11">
    <source>
        <dbReference type="SAM" id="Phobius"/>
    </source>
</evidence>
<feature type="domain" description="Heme-copper oxidase subunit III family profile" evidence="12">
    <location>
        <begin position="31"/>
        <end position="206"/>
    </location>
</feature>
<evidence type="ECO:0000256" key="8">
    <source>
        <dbReference type="ARBA" id="ARBA00047816"/>
    </source>
</evidence>
<evidence type="ECO:0000256" key="3">
    <source>
        <dbReference type="ARBA" id="ARBA00022347"/>
    </source>
</evidence>
<evidence type="ECO:0000256" key="10">
    <source>
        <dbReference type="SAM" id="MobiDB-lite"/>
    </source>
</evidence>
<dbReference type="GO" id="GO:0005886">
    <property type="term" value="C:plasma membrane"/>
    <property type="evidence" value="ECO:0007669"/>
    <property type="project" value="UniProtKB-SubCell"/>
</dbReference>
<dbReference type="KEGG" id="mne:D174_16330"/>
<dbReference type="InterPro" id="IPR000298">
    <property type="entry name" value="Cyt_c_oxidase-like_su3"/>
</dbReference>
<evidence type="ECO:0000256" key="7">
    <source>
        <dbReference type="ARBA" id="ARBA00031400"/>
    </source>
</evidence>
<dbReference type="GO" id="GO:0004129">
    <property type="term" value="F:cytochrome-c oxidase activity"/>
    <property type="evidence" value="ECO:0007669"/>
    <property type="project" value="UniProtKB-EC"/>
</dbReference>
<dbReference type="Proteomes" id="UP000018763">
    <property type="component" value="Chromosome"/>
</dbReference>
<sequence length="206" mass="23219">MTKGASMPTTAKHTPAGKDVPRQRHLPGEEGMWVFIFGDMTVFAMLFGVYLYYRGADTAEFNQSQLLLNQTFGVVNTLVLLTSSLLVVTALRAVRGGALELARRLLYGAMACGVVFIVNKAIEYGEKISMGLVPATNEFFMYFYVMTGLHLLHVVIGLALLWFMVTLTRRPVRGERQQRYLEGAACFWHMVDLLWIVIFPLLYLVK</sequence>
<feature type="transmembrane region" description="Helical" evidence="11">
    <location>
        <begin position="142"/>
        <end position="165"/>
    </location>
</feature>
<dbReference type="InterPro" id="IPR024791">
    <property type="entry name" value="Cyt_c/ubiquinol_Oxase_su3"/>
</dbReference>
<evidence type="ECO:0000256" key="1">
    <source>
        <dbReference type="ARBA" id="ARBA00004141"/>
    </source>
</evidence>
<accession>V5XE22</accession>
<dbReference type="SUPFAM" id="SSF81452">
    <property type="entry name" value="Cytochrome c oxidase subunit III-like"/>
    <property type="match status" value="1"/>
</dbReference>
<evidence type="ECO:0000256" key="9">
    <source>
        <dbReference type="RuleBase" id="RU003376"/>
    </source>
</evidence>
<evidence type="ECO:0000313" key="14">
    <source>
        <dbReference type="Proteomes" id="UP000018763"/>
    </source>
</evidence>
<feature type="transmembrane region" description="Helical" evidence="11">
    <location>
        <begin position="105"/>
        <end position="122"/>
    </location>
</feature>
<feature type="transmembrane region" description="Helical" evidence="11">
    <location>
        <begin position="32"/>
        <end position="53"/>
    </location>
</feature>
<comment type="similarity">
    <text evidence="2 9">Belongs to the cytochrome c oxidase subunit 3 family.</text>
</comment>
<keyword evidence="5 11" id="KW-1133">Transmembrane helix</keyword>
<dbReference type="eggNOG" id="COG1845">
    <property type="taxonomic scope" value="Bacteria"/>
</dbReference>
<evidence type="ECO:0000259" key="12">
    <source>
        <dbReference type="PROSITE" id="PS50253"/>
    </source>
</evidence>
<comment type="subcellular location">
    <subcellularLocation>
        <location evidence="9">Cell membrane</location>
        <topology evidence="9">Multi-pass membrane protein</topology>
    </subcellularLocation>
    <subcellularLocation>
        <location evidence="1">Membrane</location>
        <topology evidence="1">Multi-pass membrane protein</topology>
    </subcellularLocation>
</comment>
<comment type="catalytic activity">
    <reaction evidence="8">
        <text>4 Fe(II)-[cytochrome c] + O2 + 8 H(+)(in) = 4 Fe(III)-[cytochrome c] + 2 H2O + 4 H(+)(out)</text>
        <dbReference type="Rhea" id="RHEA:11436"/>
        <dbReference type="Rhea" id="RHEA-COMP:10350"/>
        <dbReference type="Rhea" id="RHEA-COMP:14399"/>
        <dbReference type="ChEBI" id="CHEBI:15377"/>
        <dbReference type="ChEBI" id="CHEBI:15378"/>
        <dbReference type="ChEBI" id="CHEBI:15379"/>
        <dbReference type="ChEBI" id="CHEBI:29033"/>
        <dbReference type="ChEBI" id="CHEBI:29034"/>
        <dbReference type="EC" id="7.1.1.9"/>
    </reaction>
</comment>
<dbReference type="PANTHER" id="PTHR11403">
    <property type="entry name" value="CYTOCHROME C OXIDASE SUBUNIT III"/>
    <property type="match status" value="1"/>
</dbReference>
<keyword evidence="14" id="KW-1185">Reference proteome</keyword>
<gene>
    <name evidence="13" type="ORF">D174_16330</name>
</gene>
<dbReference type="GeneID" id="43451039"/>
<proteinExistence type="inferred from homology"/>
<evidence type="ECO:0000256" key="4">
    <source>
        <dbReference type="ARBA" id="ARBA00022692"/>
    </source>
</evidence>
<evidence type="ECO:0000313" key="13">
    <source>
        <dbReference type="EMBL" id="AHC26053.1"/>
    </source>
</evidence>
<dbReference type="PANTHER" id="PTHR11403:SF6">
    <property type="entry name" value="NITRIC OXIDE REDUCTASE SUBUNIT E"/>
    <property type="match status" value="1"/>
</dbReference>
<name>V5XE22_MYCNE</name>
<dbReference type="GO" id="GO:0019646">
    <property type="term" value="P:aerobic electron transport chain"/>
    <property type="evidence" value="ECO:0007669"/>
    <property type="project" value="InterPro"/>
</dbReference>
<reference evidence="13 14" key="1">
    <citation type="journal article" date="2014" name="Genome Announc.">
        <title>Complete Genome Sequence of Sterol-Transforming Mycobacterium neoaurum Strain VKM Ac-1815D.</title>
        <authorList>
            <person name="Shtratnikova V.Y."/>
            <person name="Bragin E.Y."/>
            <person name="Dovbnya D.V."/>
            <person name="Pekov Y.A."/>
            <person name="Schelkunov M.I."/>
            <person name="Strizhov N."/>
            <person name="Ivashina T.V."/>
            <person name="Ashapkin V.V."/>
            <person name="Donova M.V."/>
        </authorList>
    </citation>
    <scope>NUCLEOTIDE SEQUENCE [LARGE SCALE GENOMIC DNA]</scope>
    <source>
        <strain evidence="13 14">VKM Ac-1815D</strain>
    </source>
</reference>
<evidence type="ECO:0000256" key="5">
    <source>
        <dbReference type="ARBA" id="ARBA00022989"/>
    </source>
</evidence>
<dbReference type="Pfam" id="PF00510">
    <property type="entry name" value="COX3"/>
    <property type="match status" value="1"/>
</dbReference>
<protein>
    <recommendedName>
        <fullName evidence="3">Probable cytochrome c oxidase subunit 3</fullName>
    </recommendedName>
    <alternativeName>
        <fullName evidence="7">Cytochrome aa3 subunit 3</fullName>
    </alternativeName>
</protein>
<feature type="region of interest" description="Disordered" evidence="10">
    <location>
        <begin position="1"/>
        <end position="24"/>
    </location>
</feature>
<evidence type="ECO:0000256" key="6">
    <source>
        <dbReference type="ARBA" id="ARBA00023136"/>
    </source>
</evidence>
<dbReference type="PROSITE" id="PS50253">
    <property type="entry name" value="COX3"/>
    <property type="match status" value="1"/>
</dbReference>
<dbReference type="InterPro" id="IPR013833">
    <property type="entry name" value="Cyt_c_oxidase_su3_a-hlx"/>
</dbReference>